<reference evidence="1" key="1">
    <citation type="journal article" date="2015" name="Nature">
        <title>Complex archaea that bridge the gap between prokaryotes and eukaryotes.</title>
        <authorList>
            <person name="Spang A."/>
            <person name="Saw J.H."/>
            <person name="Jorgensen S.L."/>
            <person name="Zaremba-Niedzwiedzka K."/>
            <person name="Martijn J."/>
            <person name="Lind A.E."/>
            <person name="van Eijk R."/>
            <person name="Schleper C."/>
            <person name="Guy L."/>
            <person name="Ettema T.J."/>
        </authorList>
    </citation>
    <scope>NUCLEOTIDE SEQUENCE</scope>
</reference>
<comment type="caution">
    <text evidence="1">The sequence shown here is derived from an EMBL/GenBank/DDBJ whole genome shotgun (WGS) entry which is preliminary data.</text>
</comment>
<name>A0A0F8ZAB8_9ZZZZ</name>
<organism evidence="1">
    <name type="scientific">marine sediment metagenome</name>
    <dbReference type="NCBI Taxonomy" id="412755"/>
    <lineage>
        <taxon>unclassified sequences</taxon>
        <taxon>metagenomes</taxon>
        <taxon>ecological metagenomes</taxon>
    </lineage>
</organism>
<protein>
    <submittedName>
        <fullName evidence="1">Uncharacterized protein</fullName>
    </submittedName>
</protein>
<gene>
    <name evidence="1" type="ORF">LCGC14_2719670</name>
</gene>
<dbReference type="AlphaFoldDB" id="A0A0F8ZAB8"/>
<accession>A0A0F8ZAB8</accession>
<proteinExistence type="predicted"/>
<dbReference type="EMBL" id="LAZR01048947">
    <property type="protein sequence ID" value="KKK90772.1"/>
    <property type="molecule type" value="Genomic_DNA"/>
</dbReference>
<evidence type="ECO:0000313" key="1">
    <source>
        <dbReference type="EMBL" id="KKK90772.1"/>
    </source>
</evidence>
<sequence length="54" mass="6249">KTIIYSGVVEIQKQGPLSYWIKKRIQVSLENEMRLRGICIFFIQVALIIPDVNS</sequence>
<feature type="non-terminal residue" evidence="1">
    <location>
        <position position="1"/>
    </location>
</feature>